<dbReference type="InterPro" id="IPR036812">
    <property type="entry name" value="NAD(P)_OxRdtase_dom_sf"/>
</dbReference>
<protein>
    <submittedName>
        <fullName evidence="5">Putative voltage-gated potassium channel subunit beta</fullName>
    </submittedName>
</protein>
<dbReference type="PRINTS" id="PR01577">
    <property type="entry name" value="KCNABCHANNEL"/>
</dbReference>
<dbReference type="Gene3D" id="3.20.20.100">
    <property type="entry name" value="NADP-dependent oxidoreductase domain"/>
    <property type="match status" value="1"/>
</dbReference>
<keyword evidence="5" id="KW-0406">Ion transport</keyword>
<dbReference type="GO" id="GO:0034220">
    <property type="term" value="P:monoatomic ion transmembrane transport"/>
    <property type="evidence" value="ECO:0007669"/>
    <property type="project" value="UniProtKB-KW"/>
</dbReference>
<comment type="caution">
    <text evidence="5">The sequence shown here is derived from an EMBL/GenBank/DDBJ whole genome shotgun (WGS) entry which is preliminary data.</text>
</comment>
<evidence type="ECO:0000313" key="6">
    <source>
        <dbReference type="Proteomes" id="UP000460718"/>
    </source>
</evidence>
<evidence type="ECO:0000256" key="2">
    <source>
        <dbReference type="ARBA" id="ARBA00022857"/>
    </source>
</evidence>
<dbReference type="PANTHER" id="PTHR43150">
    <property type="entry name" value="HYPERKINETIC, ISOFORM M"/>
    <property type="match status" value="1"/>
</dbReference>
<keyword evidence="5" id="KW-0407">Ion channel</keyword>
<evidence type="ECO:0000259" key="4">
    <source>
        <dbReference type="Pfam" id="PF00248"/>
    </source>
</evidence>
<reference evidence="5 6" key="1">
    <citation type="submission" date="2018-09" db="EMBL/GenBank/DDBJ databases">
        <title>Genomic investigation of the strawberry pathogen Phytophthora fragariae indicates pathogenicity is determined by transcriptional variation in three key races.</title>
        <authorList>
            <person name="Adams T.M."/>
            <person name="Armitage A.D."/>
            <person name="Sobczyk M.K."/>
            <person name="Bates H.J."/>
            <person name="Dunwell J.M."/>
            <person name="Nellist C.F."/>
            <person name="Harrison R.J."/>
        </authorList>
    </citation>
    <scope>NUCLEOTIDE SEQUENCE [LARGE SCALE GENOMIC DNA]</scope>
    <source>
        <strain evidence="5 6">SCRP245</strain>
    </source>
</reference>
<keyword evidence="2" id="KW-0521">NADP</keyword>
<dbReference type="InterPro" id="IPR005399">
    <property type="entry name" value="K_chnl_volt-dep_bsu_KCNAB-rel"/>
</dbReference>
<sequence>MAPASSDAKSSRMTYRFLGNSGLLVSKLSLGSWMDVNDKHTADSWYEMMKLAFENGVNFFDNAEAYGGGLAERNMGAAIRKGITEGTWSREDLVITTKIFFGAQDFMAKAGPNAQGLSRKHIIEGTKAALKRLDQEYVDVLLCHRPEPLTPIEETVRAMNYVIDQGWAFYWGTSMWTAAQISEACEIADRLGLVRPIVEQSIYSILDRNKVEFEYVDLYKKYKLGLTTWSPLAYGALTGKYSTGTPEGSRMENPMYKAISPEFAARVEKADKLKPVAQKLGVSLAELALAWCVSNENVSTVMIGAKTPAQLEQNLKAMAAVEKITPEVKAEIDALIPFVPELSKFDGLTLLRSQHL</sequence>
<comment type="similarity">
    <text evidence="1">Belongs to the shaker potassium channel beta subunit family.</text>
</comment>
<dbReference type="AlphaFoldDB" id="A0A6A3HCD6"/>
<dbReference type="InterPro" id="IPR023210">
    <property type="entry name" value="NADP_OxRdtase_dom"/>
</dbReference>
<accession>A0A6A3HCD6</accession>
<dbReference type="EMBL" id="QXFW01004243">
    <property type="protein sequence ID" value="KAE8966554.1"/>
    <property type="molecule type" value="Genomic_DNA"/>
</dbReference>
<dbReference type="GO" id="GO:0016491">
    <property type="term" value="F:oxidoreductase activity"/>
    <property type="evidence" value="ECO:0007669"/>
    <property type="project" value="UniProtKB-KW"/>
</dbReference>
<evidence type="ECO:0000313" key="5">
    <source>
        <dbReference type="EMBL" id="KAE8966554.1"/>
    </source>
</evidence>
<dbReference type="PANTHER" id="PTHR43150:SF2">
    <property type="entry name" value="HYPERKINETIC, ISOFORM M"/>
    <property type="match status" value="1"/>
</dbReference>
<name>A0A6A3HCD6_9STRA</name>
<organism evidence="5 6">
    <name type="scientific">Phytophthora fragariae</name>
    <dbReference type="NCBI Taxonomy" id="53985"/>
    <lineage>
        <taxon>Eukaryota</taxon>
        <taxon>Sar</taxon>
        <taxon>Stramenopiles</taxon>
        <taxon>Oomycota</taxon>
        <taxon>Peronosporomycetes</taxon>
        <taxon>Peronosporales</taxon>
        <taxon>Peronosporaceae</taxon>
        <taxon>Phytophthora</taxon>
    </lineage>
</organism>
<gene>
    <name evidence="5" type="ORF">PF011_g27893</name>
</gene>
<keyword evidence="5" id="KW-0813">Transport</keyword>
<dbReference type="Proteomes" id="UP000460718">
    <property type="component" value="Unassembled WGS sequence"/>
</dbReference>
<evidence type="ECO:0000256" key="3">
    <source>
        <dbReference type="ARBA" id="ARBA00023002"/>
    </source>
</evidence>
<evidence type="ECO:0000256" key="1">
    <source>
        <dbReference type="ARBA" id="ARBA00006515"/>
    </source>
</evidence>
<dbReference type="SUPFAM" id="SSF51430">
    <property type="entry name" value="NAD(P)-linked oxidoreductase"/>
    <property type="match status" value="1"/>
</dbReference>
<feature type="domain" description="NADP-dependent oxidoreductase" evidence="4">
    <location>
        <begin position="27"/>
        <end position="335"/>
    </location>
</feature>
<dbReference type="Pfam" id="PF00248">
    <property type="entry name" value="Aldo_ket_red"/>
    <property type="match status" value="1"/>
</dbReference>
<proteinExistence type="inferred from homology"/>
<keyword evidence="3" id="KW-0560">Oxidoreductase</keyword>